<sequence>MNTDKSDGSTNNDETNTGEAIEDEWMIRPCQTYKEEYSDCRSIKSRFQQYFVFGHTTDCSQWKRDTDNCYKWTDKKDLKAAKNLIDSEKQRRLARLRAHYGNNVWTKRISPPADWNKPLPDYLQKEYEYTYLNVKSKEMRGEVPPQTDLQPPSCTII</sequence>
<accession>A0ACB9T2B9</accession>
<protein>
    <submittedName>
        <fullName evidence="1">Uncharacterized protein</fullName>
    </submittedName>
</protein>
<organism evidence="1 2">
    <name type="scientific">Holotrichia oblita</name>
    <name type="common">Chafer beetle</name>
    <dbReference type="NCBI Taxonomy" id="644536"/>
    <lineage>
        <taxon>Eukaryota</taxon>
        <taxon>Metazoa</taxon>
        <taxon>Ecdysozoa</taxon>
        <taxon>Arthropoda</taxon>
        <taxon>Hexapoda</taxon>
        <taxon>Insecta</taxon>
        <taxon>Pterygota</taxon>
        <taxon>Neoptera</taxon>
        <taxon>Endopterygota</taxon>
        <taxon>Coleoptera</taxon>
        <taxon>Polyphaga</taxon>
        <taxon>Scarabaeiformia</taxon>
        <taxon>Scarabaeidae</taxon>
        <taxon>Melolonthinae</taxon>
        <taxon>Holotrichia</taxon>
    </lineage>
</organism>
<reference evidence="1" key="1">
    <citation type="submission" date="2022-04" db="EMBL/GenBank/DDBJ databases">
        <title>Chromosome-scale genome assembly of Holotrichia oblita Faldermann.</title>
        <authorList>
            <person name="Rongchong L."/>
        </authorList>
    </citation>
    <scope>NUCLEOTIDE SEQUENCE</scope>
    <source>
        <strain evidence="1">81SQS9</strain>
    </source>
</reference>
<evidence type="ECO:0000313" key="2">
    <source>
        <dbReference type="Proteomes" id="UP001056778"/>
    </source>
</evidence>
<dbReference type="Proteomes" id="UP001056778">
    <property type="component" value="Chromosome 5"/>
</dbReference>
<keyword evidence="2" id="KW-1185">Reference proteome</keyword>
<evidence type="ECO:0000313" key="1">
    <source>
        <dbReference type="EMBL" id="KAI4460951.1"/>
    </source>
</evidence>
<proteinExistence type="predicted"/>
<name>A0ACB9T2B9_HOLOL</name>
<dbReference type="EMBL" id="CM043019">
    <property type="protein sequence ID" value="KAI4460951.1"/>
    <property type="molecule type" value="Genomic_DNA"/>
</dbReference>
<comment type="caution">
    <text evidence="1">The sequence shown here is derived from an EMBL/GenBank/DDBJ whole genome shotgun (WGS) entry which is preliminary data.</text>
</comment>
<gene>
    <name evidence="1" type="ORF">MML48_5g00006137</name>
</gene>